<sequence length="41" mass="4912">MDYKTNEALFLLVVFYLLILLPVSLFITYLERRTRRAKYGA</sequence>
<proteinExistence type="predicted"/>
<keyword evidence="1" id="KW-0812">Transmembrane</keyword>
<keyword evidence="3" id="KW-1185">Reference proteome</keyword>
<dbReference type="AlphaFoldDB" id="E6KZ71"/>
<accession>E6KZ71</accession>
<name>E6KZ71_9PAST</name>
<dbReference type="HOGENOM" id="CLU_3264661_0_0_6"/>
<evidence type="ECO:0000313" key="3">
    <source>
        <dbReference type="Proteomes" id="UP000032871"/>
    </source>
</evidence>
<protein>
    <submittedName>
        <fullName evidence="2">Amino acid ABC superfamily ATP binding cassette transporter, membrane protein</fullName>
    </submittedName>
</protein>
<comment type="caution">
    <text evidence="2">The sequence shown here is derived from an EMBL/GenBank/DDBJ whole genome shotgun (WGS) entry which is preliminary data.</text>
</comment>
<dbReference type="Proteomes" id="UP000032871">
    <property type="component" value="Unassembled WGS sequence"/>
</dbReference>
<dbReference type="EMBL" id="AEPS01000010">
    <property type="protein sequence ID" value="EFU67250.1"/>
    <property type="molecule type" value="Genomic_DNA"/>
</dbReference>
<keyword evidence="1" id="KW-1133">Transmembrane helix</keyword>
<keyword evidence="1" id="KW-0472">Membrane</keyword>
<gene>
    <name evidence="2" type="primary">artM3</name>
    <name evidence="2" type="ORF">HMPREF9064_1597</name>
</gene>
<organism evidence="2 3">
    <name type="scientific">Aggregatibacter segnis ATCC 33393</name>
    <dbReference type="NCBI Taxonomy" id="888057"/>
    <lineage>
        <taxon>Bacteria</taxon>
        <taxon>Pseudomonadati</taxon>
        <taxon>Pseudomonadota</taxon>
        <taxon>Gammaproteobacteria</taxon>
        <taxon>Pasteurellales</taxon>
        <taxon>Pasteurellaceae</taxon>
        <taxon>Aggregatibacter</taxon>
    </lineage>
</organism>
<evidence type="ECO:0000313" key="2">
    <source>
        <dbReference type="EMBL" id="EFU67250.1"/>
    </source>
</evidence>
<evidence type="ECO:0000256" key="1">
    <source>
        <dbReference type="SAM" id="Phobius"/>
    </source>
</evidence>
<reference evidence="2 3" key="1">
    <citation type="submission" date="2010-12" db="EMBL/GenBank/DDBJ databases">
        <authorList>
            <person name="Muzny D."/>
            <person name="Qin X."/>
            <person name="Deng J."/>
            <person name="Jiang H."/>
            <person name="Liu Y."/>
            <person name="Qu J."/>
            <person name="Song X.-Z."/>
            <person name="Zhang L."/>
            <person name="Thornton R."/>
            <person name="Coyle M."/>
            <person name="Francisco L."/>
            <person name="Jackson L."/>
            <person name="Javaid M."/>
            <person name="Korchina V."/>
            <person name="Kovar C."/>
            <person name="Mata R."/>
            <person name="Mathew T."/>
            <person name="Ngo R."/>
            <person name="Nguyen L."/>
            <person name="Nguyen N."/>
            <person name="Okwuonu G."/>
            <person name="Ongeri F."/>
            <person name="Pham C."/>
            <person name="Simmons D."/>
            <person name="Wilczek-Boney K."/>
            <person name="Hale W."/>
            <person name="Jakkamsetti A."/>
            <person name="Pham P."/>
            <person name="Ruth R."/>
            <person name="San Lucas F."/>
            <person name="Warren J."/>
            <person name="Zhang J."/>
            <person name="Zhao Z."/>
            <person name="Zhou C."/>
            <person name="Zhu D."/>
            <person name="Lee S."/>
            <person name="Bess C."/>
            <person name="Blankenburg K."/>
            <person name="Forbes L."/>
            <person name="Fu Q."/>
            <person name="Gubbala S."/>
            <person name="Hirani K."/>
            <person name="Jayaseelan J.C."/>
            <person name="Lara F."/>
            <person name="Munidasa M."/>
            <person name="Palculict T."/>
            <person name="Patil S."/>
            <person name="Pu L.-L."/>
            <person name="Saada N."/>
            <person name="Tang L."/>
            <person name="Weissenberger G."/>
            <person name="Zhu Y."/>
            <person name="Hemphill L."/>
            <person name="Shang Y."/>
            <person name="Youmans B."/>
            <person name="Ayvaz T."/>
            <person name="Ross M."/>
            <person name="Santibanez J."/>
            <person name="Aqrawi P."/>
            <person name="Gross S."/>
            <person name="Joshi V."/>
            <person name="Fowler G."/>
            <person name="Nazareth L."/>
            <person name="Reid J."/>
            <person name="Worley K."/>
            <person name="Petrosino J."/>
            <person name="Highlander S."/>
            <person name="Gibbs R."/>
        </authorList>
    </citation>
    <scope>NUCLEOTIDE SEQUENCE [LARGE SCALE GENOMIC DNA]</scope>
    <source>
        <strain evidence="2 3">ATCC 33393</strain>
    </source>
</reference>
<feature type="transmembrane region" description="Helical" evidence="1">
    <location>
        <begin position="12"/>
        <end position="30"/>
    </location>
</feature>